<feature type="region of interest" description="Disordered" evidence="1">
    <location>
        <begin position="183"/>
        <end position="222"/>
    </location>
</feature>
<dbReference type="RefSeq" id="WP_378612813.1">
    <property type="nucleotide sequence ID" value="NZ_JBHSAX010000013.1"/>
</dbReference>
<feature type="compositionally biased region" description="Gly residues" evidence="1">
    <location>
        <begin position="392"/>
        <end position="432"/>
    </location>
</feature>
<keyword evidence="3" id="KW-1185">Reference proteome</keyword>
<name>A0ABV8DSX6_9NOCA</name>
<reference evidence="3" key="1">
    <citation type="journal article" date="2019" name="Int. J. Syst. Evol. Microbiol.">
        <title>The Global Catalogue of Microorganisms (GCM) 10K type strain sequencing project: providing services to taxonomists for standard genome sequencing and annotation.</title>
        <authorList>
            <consortium name="The Broad Institute Genomics Platform"/>
            <consortium name="The Broad Institute Genome Sequencing Center for Infectious Disease"/>
            <person name="Wu L."/>
            <person name="Ma J."/>
        </authorList>
    </citation>
    <scope>NUCLEOTIDE SEQUENCE [LARGE SCALE GENOMIC DNA]</scope>
    <source>
        <strain evidence="3">CGMCC 4.7330</strain>
    </source>
</reference>
<protein>
    <submittedName>
        <fullName evidence="2">Uncharacterized protein</fullName>
    </submittedName>
</protein>
<sequence>MQPDLGNPHWTAIVGGNWPAVTPAEWNALARIAEAGAAGLDPGAAEQHRRAFEERVRSSAGLHLAGDELLRQRGTPQAFADALLATAAVLRDFADLVYRTGNRILDIVDRATARIAAANRSAAAAEDDAEADRLRARIPRLIAEARDEVDEVARAALRETGPSGFPGLPVIAELLGMPGPWVPGSPGAVRRPGRGPWQRGPGRRRDGGPPEPGTDPAVPVAFPLPEPGAEVPVSEVPGALGAGEPVPVVPRGFEPAVVAPDVAAPGAPGPGAPVSSGAGPGGAGYGPAMAGPYDRSGGGPGGESHPGADAGQDLDRSGPVVAAARSGPGERAVGFDPATLAGGPGAETTDPARFGTGSASDAVPFGVLPALLGPSGAAGANGAGPPVAGAGRAGAPGFGGPGGSPPGAGSAGAGSGAAGGSGAVGSSAGGSAQGADRTGRSAGAVPADSRALGPRVSTGLGGPTAPGPLPPIPRTRSGRATGDATGSDDLIRETVGAAMLFAAEPSFVLGERVDGDLVLARTLLAGILAATPDVLGVSWAVAVLRRPSGVSAFVTSNEGRGWLPAGLYLPRELSTPWVWEIAEGFAWEGIADPARVLAEFGQALGRRSGARLSALASSERIAPALRGQLGEVALAGEVPASAALDLTAARPGLTDRLGLTGAAALLERAAAVPEPELAARCLSAALDAHTGVGRRRLHAPEALDAPALRQRILLALRQRQPVPEQWWAELRDADDLIAAAVPARRADVARIPLGELRAETPGARSGPERAALRALAFQRRCDELVLLLAEPPDRQRLRDAIYAHAQVTGHPAYAAPTGIPTGGNR</sequence>
<feature type="region of interest" description="Disordered" evidence="1">
    <location>
        <begin position="392"/>
        <end position="487"/>
    </location>
</feature>
<feature type="region of interest" description="Disordered" evidence="1">
    <location>
        <begin position="268"/>
        <end position="357"/>
    </location>
</feature>
<dbReference type="EMBL" id="JBHSAX010000013">
    <property type="protein sequence ID" value="MFC3963080.1"/>
    <property type="molecule type" value="Genomic_DNA"/>
</dbReference>
<accession>A0ABV8DSX6</accession>
<evidence type="ECO:0000256" key="1">
    <source>
        <dbReference type="SAM" id="MobiDB-lite"/>
    </source>
</evidence>
<evidence type="ECO:0000313" key="3">
    <source>
        <dbReference type="Proteomes" id="UP001595696"/>
    </source>
</evidence>
<gene>
    <name evidence="2" type="ORF">ACFO0B_13880</name>
</gene>
<evidence type="ECO:0000313" key="2">
    <source>
        <dbReference type="EMBL" id="MFC3963080.1"/>
    </source>
</evidence>
<organism evidence="2 3">
    <name type="scientific">Nocardia jiangsuensis</name>
    <dbReference type="NCBI Taxonomy" id="1691563"/>
    <lineage>
        <taxon>Bacteria</taxon>
        <taxon>Bacillati</taxon>
        <taxon>Actinomycetota</taxon>
        <taxon>Actinomycetes</taxon>
        <taxon>Mycobacteriales</taxon>
        <taxon>Nocardiaceae</taxon>
        <taxon>Nocardia</taxon>
    </lineage>
</organism>
<proteinExistence type="predicted"/>
<feature type="compositionally biased region" description="Low complexity" evidence="1">
    <location>
        <begin position="268"/>
        <end position="277"/>
    </location>
</feature>
<comment type="caution">
    <text evidence="2">The sequence shown here is derived from an EMBL/GenBank/DDBJ whole genome shotgun (WGS) entry which is preliminary data.</text>
</comment>
<dbReference type="Proteomes" id="UP001595696">
    <property type="component" value="Unassembled WGS sequence"/>
</dbReference>